<dbReference type="Gene3D" id="3.90.1150.200">
    <property type="match status" value="1"/>
</dbReference>
<accession>A0A3B0WVS7</accession>
<dbReference type="InterPro" id="IPR014922">
    <property type="entry name" value="YdhG-like"/>
</dbReference>
<dbReference type="Pfam" id="PF08818">
    <property type="entry name" value="DUF1801"/>
    <property type="match status" value="1"/>
</dbReference>
<sequence>MSGSTKIDEFLEDIQFQSSEKFEILKSVRKIFNDVNPQLDEEIKYGGLVFNLSNTLTGGVFVYAQHISIEFSFGAELADPDKILEGKGKKRRHIKIRQIQDIQEKKVKGFVASAMNEHKE</sequence>
<dbReference type="SUPFAM" id="SSF159888">
    <property type="entry name" value="YdhG-like"/>
    <property type="match status" value="1"/>
</dbReference>
<protein>
    <recommendedName>
        <fullName evidence="1">YdhG-like domain-containing protein</fullName>
    </recommendedName>
</protein>
<organism evidence="2">
    <name type="scientific">hydrothermal vent metagenome</name>
    <dbReference type="NCBI Taxonomy" id="652676"/>
    <lineage>
        <taxon>unclassified sequences</taxon>
        <taxon>metagenomes</taxon>
        <taxon>ecological metagenomes</taxon>
    </lineage>
</organism>
<feature type="domain" description="YdhG-like" evidence="1">
    <location>
        <begin position="23"/>
        <end position="115"/>
    </location>
</feature>
<dbReference type="AlphaFoldDB" id="A0A3B0WVS7"/>
<dbReference type="EMBL" id="UOFB01000218">
    <property type="protein sequence ID" value="VAW47784.1"/>
    <property type="molecule type" value="Genomic_DNA"/>
</dbReference>
<evidence type="ECO:0000313" key="2">
    <source>
        <dbReference type="EMBL" id="VAW47784.1"/>
    </source>
</evidence>
<name>A0A3B0WVS7_9ZZZZ</name>
<reference evidence="2" key="1">
    <citation type="submission" date="2018-06" db="EMBL/GenBank/DDBJ databases">
        <authorList>
            <person name="Zhirakovskaya E."/>
        </authorList>
    </citation>
    <scope>NUCLEOTIDE SEQUENCE</scope>
</reference>
<gene>
    <name evidence="2" type="ORF">MNBD_GAMMA04-1530</name>
</gene>
<proteinExistence type="predicted"/>
<evidence type="ECO:0000259" key="1">
    <source>
        <dbReference type="Pfam" id="PF08818"/>
    </source>
</evidence>